<reference evidence="4" key="1">
    <citation type="journal article" date="2020" name="Stud. Mycol.">
        <title>101 Dothideomycetes genomes: a test case for predicting lifestyles and emergence of pathogens.</title>
        <authorList>
            <person name="Haridas S."/>
            <person name="Albert R."/>
            <person name="Binder M."/>
            <person name="Bloem J."/>
            <person name="Labutti K."/>
            <person name="Salamov A."/>
            <person name="Andreopoulos B."/>
            <person name="Baker S."/>
            <person name="Barry K."/>
            <person name="Bills G."/>
            <person name="Bluhm B."/>
            <person name="Cannon C."/>
            <person name="Castanera R."/>
            <person name="Culley D."/>
            <person name="Daum C."/>
            <person name="Ezra D."/>
            <person name="Gonzalez J."/>
            <person name="Henrissat B."/>
            <person name="Kuo A."/>
            <person name="Liang C."/>
            <person name="Lipzen A."/>
            <person name="Lutzoni F."/>
            <person name="Magnuson J."/>
            <person name="Mondo S."/>
            <person name="Nolan M."/>
            <person name="Ohm R."/>
            <person name="Pangilinan J."/>
            <person name="Park H.-J."/>
            <person name="Ramirez L."/>
            <person name="Alfaro M."/>
            <person name="Sun H."/>
            <person name="Tritt A."/>
            <person name="Yoshinaga Y."/>
            <person name="Zwiers L.-H."/>
            <person name="Turgeon B."/>
            <person name="Goodwin S."/>
            <person name="Spatafora J."/>
            <person name="Crous P."/>
            <person name="Grigoriev I."/>
        </authorList>
    </citation>
    <scope>NUCLEOTIDE SEQUENCE</scope>
    <source>
        <strain evidence="4">CBS 121739</strain>
    </source>
</reference>
<feature type="compositionally biased region" description="Polar residues" evidence="2">
    <location>
        <begin position="1"/>
        <end position="24"/>
    </location>
</feature>
<dbReference type="Proteomes" id="UP000799437">
    <property type="component" value="Unassembled WGS sequence"/>
</dbReference>
<protein>
    <recommendedName>
        <fullName evidence="3">C2H2-type domain-containing protein</fullName>
    </recommendedName>
</protein>
<dbReference type="OrthoDB" id="2687452at2759"/>
<accession>A0A6A6VZ86</accession>
<keyword evidence="5" id="KW-1185">Reference proteome</keyword>
<evidence type="ECO:0000313" key="5">
    <source>
        <dbReference type="Proteomes" id="UP000799437"/>
    </source>
</evidence>
<feature type="domain" description="C2H2-type" evidence="3">
    <location>
        <begin position="193"/>
        <end position="224"/>
    </location>
</feature>
<sequence>MSCHPSQSLYGYPTSSTPSRNDPTSSKDVESSSHIDLGFFDPSDKQSSQGRASTNGACQQTKLENTVHTVDPVKGQAAMIEHVSYSQPDLYTNSGPCPATTTWEIDSANIYEFVWPYTGLGMSYSSSMSEWTANGHTDINEPHCASQLFTRPLSPDMMYTKPGQDRITGFAVETSNIKDIITKIGSVLHNGTFTCDDEGCGGKVFTRQADLRRHYTTHHAIDKPTFWCHVPSCRRSIRGKGKAFRRKDKLMSHIQNMHYDVQEWHS</sequence>
<dbReference type="Gene3D" id="3.30.160.60">
    <property type="entry name" value="Classic Zinc Finger"/>
    <property type="match status" value="1"/>
</dbReference>
<evidence type="ECO:0000256" key="1">
    <source>
        <dbReference type="PROSITE-ProRule" id="PRU00042"/>
    </source>
</evidence>
<name>A0A6A6VZ86_9PEZI</name>
<evidence type="ECO:0000256" key="2">
    <source>
        <dbReference type="SAM" id="MobiDB-lite"/>
    </source>
</evidence>
<organism evidence="4 5">
    <name type="scientific">Pseudovirgaria hyperparasitica</name>
    <dbReference type="NCBI Taxonomy" id="470096"/>
    <lineage>
        <taxon>Eukaryota</taxon>
        <taxon>Fungi</taxon>
        <taxon>Dikarya</taxon>
        <taxon>Ascomycota</taxon>
        <taxon>Pezizomycotina</taxon>
        <taxon>Dothideomycetes</taxon>
        <taxon>Dothideomycetes incertae sedis</taxon>
        <taxon>Acrospermales</taxon>
        <taxon>Acrospermaceae</taxon>
        <taxon>Pseudovirgaria</taxon>
    </lineage>
</organism>
<dbReference type="RefSeq" id="XP_033597515.1">
    <property type="nucleotide sequence ID" value="XM_033747409.1"/>
</dbReference>
<dbReference type="PROSITE" id="PS50157">
    <property type="entry name" value="ZINC_FINGER_C2H2_2"/>
    <property type="match status" value="1"/>
</dbReference>
<dbReference type="InterPro" id="IPR013087">
    <property type="entry name" value="Znf_C2H2_type"/>
</dbReference>
<dbReference type="SMART" id="SM00355">
    <property type="entry name" value="ZnF_C2H2"/>
    <property type="match status" value="2"/>
</dbReference>
<dbReference type="Pfam" id="PF00096">
    <property type="entry name" value="zf-C2H2"/>
    <property type="match status" value="1"/>
</dbReference>
<keyword evidence="1" id="KW-0862">Zinc</keyword>
<dbReference type="GeneID" id="54488463"/>
<dbReference type="GO" id="GO:0008270">
    <property type="term" value="F:zinc ion binding"/>
    <property type="evidence" value="ECO:0007669"/>
    <property type="project" value="UniProtKB-KW"/>
</dbReference>
<gene>
    <name evidence="4" type="ORF">EJ05DRAFT_503378</name>
</gene>
<evidence type="ECO:0000259" key="3">
    <source>
        <dbReference type="PROSITE" id="PS50157"/>
    </source>
</evidence>
<keyword evidence="1" id="KW-0479">Metal-binding</keyword>
<dbReference type="AlphaFoldDB" id="A0A6A6VZ86"/>
<evidence type="ECO:0000313" key="4">
    <source>
        <dbReference type="EMBL" id="KAF2755064.1"/>
    </source>
</evidence>
<dbReference type="EMBL" id="ML996578">
    <property type="protein sequence ID" value="KAF2755064.1"/>
    <property type="molecule type" value="Genomic_DNA"/>
</dbReference>
<feature type="compositionally biased region" description="Polar residues" evidence="2">
    <location>
        <begin position="45"/>
        <end position="60"/>
    </location>
</feature>
<feature type="region of interest" description="Disordered" evidence="2">
    <location>
        <begin position="1"/>
        <end position="60"/>
    </location>
</feature>
<proteinExistence type="predicted"/>
<keyword evidence="1" id="KW-0863">Zinc-finger</keyword>